<reference evidence="10 11" key="1">
    <citation type="submission" date="2024-05" db="EMBL/GenBank/DDBJ databases">
        <authorList>
            <person name="Duchaud E."/>
        </authorList>
    </citation>
    <scope>NUCLEOTIDE SEQUENCE [LARGE SCALE GENOMIC DNA]</scope>
    <source>
        <strain evidence="10">Ena-SAMPLE-TAB-13-05-2024-13:56:06:370-140308</strain>
    </source>
</reference>
<keyword evidence="6 8" id="KW-1133">Transmembrane helix</keyword>
<dbReference type="EMBL" id="CAXJIO010000002">
    <property type="protein sequence ID" value="CAL2101189.1"/>
    <property type="molecule type" value="Genomic_DNA"/>
</dbReference>
<dbReference type="Proteomes" id="UP001497527">
    <property type="component" value="Unassembled WGS sequence"/>
</dbReference>
<evidence type="ECO:0000256" key="7">
    <source>
        <dbReference type="ARBA" id="ARBA00023136"/>
    </source>
</evidence>
<keyword evidence="4 10" id="KW-0808">Transferase</keyword>
<feature type="transmembrane region" description="Helical" evidence="8">
    <location>
        <begin position="297"/>
        <end position="314"/>
    </location>
</feature>
<feature type="transmembrane region" description="Helical" evidence="8">
    <location>
        <begin position="320"/>
        <end position="340"/>
    </location>
</feature>
<evidence type="ECO:0000256" key="2">
    <source>
        <dbReference type="ARBA" id="ARBA00022475"/>
    </source>
</evidence>
<keyword evidence="11" id="KW-1185">Reference proteome</keyword>
<dbReference type="GO" id="GO:0103015">
    <property type="term" value="F:4-amino-4-deoxy-L-arabinose transferase activity"/>
    <property type="evidence" value="ECO:0007669"/>
    <property type="project" value="UniProtKB-EC"/>
</dbReference>
<feature type="transmembrane region" description="Helical" evidence="8">
    <location>
        <begin position="352"/>
        <end position="371"/>
    </location>
</feature>
<evidence type="ECO:0000313" key="11">
    <source>
        <dbReference type="Proteomes" id="UP001497527"/>
    </source>
</evidence>
<feature type="transmembrane region" description="Helical" evidence="8">
    <location>
        <begin position="90"/>
        <end position="107"/>
    </location>
</feature>
<proteinExistence type="predicted"/>
<evidence type="ECO:0000256" key="3">
    <source>
        <dbReference type="ARBA" id="ARBA00022676"/>
    </source>
</evidence>
<dbReference type="Pfam" id="PF02366">
    <property type="entry name" value="PMT"/>
    <property type="match status" value="1"/>
</dbReference>
<dbReference type="InterPro" id="IPR050297">
    <property type="entry name" value="LipidA_mod_glycosyltrf_83"/>
</dbReference>
<feature type="transmembrane region" description="Helical" evidence="8">
    <location>
        <begin position="208"/>
        <end position="226"/>
    </location>
</feature>
<evidence type="ECO:0000256" key="8">
    <source>
        <dbReference type="SAM" id="Phobius"/>
    </source>
</evidence>
<comment type="caution">
    <text evidence="10">The sequence shown here is derived from an EMBL/GenBank/DDBJ whole genome shotgun (WGS) entry which is preliminary data.</text>
</comment>
<feature type="transmembrane region" description="Helical" evidence="8">
    <location>
        <begin position="266"/>
        <end position="285"/>
    </location>
</feature>
<evidence type="ECO:0000259" key="9">
    <source>
        <dbReference type="Pfam" id="PF02366"/>
    </source>
</evidence>
<feature type="domain" description="ArnT-like N-terminal" evidence="9">
    <location>
        <begin position="32"/>
        <end position="238"/>
    </location>
</feature>
<evidence type="ECO:0000256" key="5">
    <source>
        <dbReference type="ARBA" id="ARBA00022692"/>
    </source>
</evidence>
<dbReference type="PANTHER" id="PTHR33908">
    <property type="entry name" value="MANNOSYLTRANSFERASE YKCB-RELATED"/>
    <property type="match status" value="1"/>
</dbReference>
<evidence type="ECO:0000313" key="10">
    <source>
        <dbReference type="EMBL" id="CAL2101189.1"/>
    </source>
</evidence>
<organism evidence="10 11">
    <name type="scientific">Tenacibaculum polynesiense</name>
    <dbReference type="NCBI Taxonomy" id="3137857"/>
    <lineage>
        <taxon>Bacteria</taxon>
        <taxon>Pseudomonadati</taxon>
        <taxon>Bacteroidota</taxon>
        <taxon>Flavobacteriia</taxon>
        <taxon>Flavobacteriales</taxon>
        <taxon>Flavobacteriaceae</taxon>
        <taxon>Tenacibaculum</taxon>
    </lineage>
</organism>
<keyword evidence="7 8" id="KW-0472">Membrane</keyword>
<dbReference type="PANTHER" id="PTHR33908:SF3">
    <property type="entry name" value="UNDECAPRENYL PHOSPHATE-ALPHA-4-AMINO-4-DEOXY-L-ARABINOSE ARABINOSYL TRANSFERASE"/>
    <property type="match status" value="1"/>
</dbReference>
<evidence type="ECO:0000256" key="6">
    <source>
        <dbReference type="ARBA" id="ARBA00022989"/>
    </source>
</evidence>
<comment type="subcellular location">
    <subcellularLocation>
        <location evidence="1">Cell membrane</location>
        <topology evidence="1">Multi-pass membrane protein</topology>
    </subcellularLocation>
</comment>
<dbReference type="EC" id="2.4.2.43" evidence="10"/>
<feature type="transmembrane region" description="Helical" evidence="8">
    <location>
        <begin position="163"/>
        <end position="196"/>
    </location>
</feature>
<sequence>MKQFLNKKTFFGYAVLGLLLLRSYLNAVLPLMDKTEARYAEIARIMAETNNWITPQIDYGIPFWAKPPLSTWLSALSISLFGDNEFSVRLPYLILALAIILLVGKYGKRAQLSYFFPAFILLTIPEFLLHAGVVSTDTALAFCVALTMLSFWEAIQENAKWYWKYLIFVGLGFGLLAKGPIVGILTLPPIIIWLALHKKLLFALKKTPIILGILIILCIALPWYLLAEKNTPGFIDYFIVGEHFKRFFDSSWSGDKYGFPKSQPLGMVWIFLLFFALKWIQVVLYKVWQKRKTIKKHPWISFLLLWLLWTPFFFTFSKSLIHPYILPVMVPIALLITHWFSSFNRKKTLINIALVFPILSLFIIVPANFLGCTKYFAPTDKYLIFNSSPIKGKLFHLKSKSYSSQFYSKGNIESISIPKLEQTIQQNEDSFKVIIPNKTFHKISLETRKKLQPLDKNHKKGIYAFFKSKS</sequence>
<protein>
    <submittedName>
        <fullName evidence="10">4-amino-4-deoxy-L-arabinose transferase</fullName>
        <ecNumber evidence="10">2.4.2.43</ecNumber>
    </submittedName>
</protein>
<gene>
    <name evidence="10" type="ORF">T190423A01A_110079</name>
</gene>
<name>A0ABM9P760_9FLAO</name>
<evidence type="ECO:0000256" key="1">
    <source>
        <dbReference type="ARBA" id="ARBA00004651"/>
    </source>
</evidence>
<keyword evidence="2" id="KW-1003">Cell membrane</keyword>
<dbReference type="RefSeq" id="WP_348713753.1">
    <property type="nucleotide sequence ID" value="NZ_CAXJIO010000002.1"/>
</dbReference>
<keyword evidence="5 8" id="KW-0812">Transmembrane</keyword>
<dbReference type="InterPro" id="IPR003342">
    <property type="entry name" value="ArnT-like_N"/>
</dbReference>
<keyword evidence="3 10" id="KW-0328">Glycosyltransferase</keyword>
<evidence type="ECO:0000256" key="4">
    <source>
        <dbReference type="ARBA" id="ARBA00022679"/>
    </source>
</evidence>
<accession>A0ABM9P760</accession>